<evidence type="ECO:0000256" key="9">
    <source>
        <dbReference type="SAM" id="MobiDB-lite"/>
    </source>
</evidence>
<feature type="active site" evidence="6">
    <location>
        <position position="188"/>
    </location>
</feature>
<dbReference type="InterPro" id="IPR029045">
    <property type="entry name" value="ClpP/crotonase-like_dom_sf"/>
</dbReference>
<comment type="similarity">
    <text evidence="1 8">Belongs to the peptidase S14 family.</text>
</comment>
<evidence type="ECO:0000256" key="6">
    <source>
        <dbReference type="PROSITE-ProRule" id="PRU10086"/>
    </source>
</evidence>
<dbReference type="GO" id="GO:0004176">
    <property type="term" value="F:ATP-dependent peptidase activity"/>
    <property type="evidence" value="ECO:0007669"/>
    <property type="project" value="InterPro"/>
</dbReference>
<evidence type="ECO:0000256" key="5">
    <source>
        <dbReference type="PROSITE-ProRule" id="PRU10085"/>
    </source>
</evidence>
<reference evidence="10" key="1">
    <citation type="submission" date="2021-01" db="EMBL/GenBank/DDBJ databases">
        <authorList>
            <person name="Corre E."/>
            <person name="Pelletier E."/>
            <person name="Niang G."/>
            <person name="Scheremetjew M."/>
            <person name="Finn R."/>
            <person name="Kale V."/>
            <person name="Holt S."/>
            <person name="Cochrane G."/>
            <person name="Meng A."/>
            <person name="Brown T."/>
            <person name="Cohen L."/>
        </authorList>
    </citation>
    <scope>NUCLEOTIDE SEQUENCE</scope>
    <source>
        <strain evidence="10">Isolate 1302-5</strain>
    </source>
</reference>
<feature type="region of interest" description="Disordered" evidence="9">
    <location>
        <begin position="1"/>
        <end position="47"/>
    </location>
</feature>
<gene>
    <name evidence="10" type="ORF">OAUR00152_LOCUS28727</name>
</gene>
<feature type="active site" evidence="5">
    <location>
        <position position="163"/>
    </location>
</feature>
<dbReference type="NCBIfam" id="NF009205">
    <property type="entry name" value="PRK12553.1"/>
    <property type="match status" value="1"/>
</dbReference>
<evidence type="ECO:0000256" key="1">
    <source>
        <dbReference type="ARBA" id="ARBA00007039"/>
    </source>
</evidence>
<dbReference type="FunFam" id="3.90.226.10:FF:000001">
    <property type="entry name" value="ATP-dependent Clp protease proteolytic subunit"/>
    <property type="match status" value="1"/>
</dbReference>
<feature type="compositionally biased region" description="Basic and acidic residues" evidence="9">
    <location>
        <begin position="279"/>
        <end position="288"/>
    </location>
</feature>
<dbReference type="SUPFAM" id="SSF52096">
    <property type="entry name" value="ClpP/crotonase"/>
    <property type="match status" value="1"/>
</dbReference>
<dbReference type="HAMAP" id="MF_00444">
    <property type="entry name" value="ClpP"/>
    <property type="match status" value="1"/>
</dbReference>
<feature type="region of interest" description="Disordered" evidence="9">
    <location>
        <begin position="256"/>
        <end position="288"/>
    </location>
</feature>
<dbReference type="InterPro" id="IPR001907">
    <property type="entry name" value="ClpP"/>
</dbReference>
<dbReference type="PANTHER" id="PTHR10381">
    <property type="entry name" value="ATP-DEPENDENT CLP PROTEASE PROTEOLYTIC SUBUNIT"/>
    <property type="match status" value="1"/>
</dbReference>
<name>A0A7S4N593_9STRA</name>
<dbReference type="AlphaFoldDB" id="A0A7S4N593"/>
<dbReference type="InterPro" id="IPR018215">
    <property type="entry name" value="ClpP_Ser_AS"/>
</dbReference>
<feature type="compositionally biased region" description="Acidic residues" evidence="9">
    <location>
        <begin position="262"/>
        <end position="278"/>
    </location>
</feature>
<keyword evidence="2 7" id="KW-0645">Protease</keyword>
<dbReference type="PRINTS" id="PR00127">
    <property type="entry name" value="CLPPROTEASEP"/>
</dbReference>
<dbReference type="GO" id="GO:0051117">
    <property type="term" value="F:ATPase binding"/>
    <property type="evidence" value="ECO:0007669"/>
    <property type="project" value="TreeGrafter"/>
</dbReference>
<dbReference type="GO" id="GO:0004252">
    <property type="term" value="F:serine-type endopeptidase activity"/>
    <property type="evidence" value="ECO:0007669"/>
    <property type="project" value="UniProtKB-EC"/>
</dbReference>
<dbReference type="PROSITE" id="PS00382">
    <property type="entry name" value="CLP_PROTEASE_HIS"/>
    <property type="match status" value="1"/>
</dbReference>
<dbReference type="GO" id="GO:0006515">
    <property type="term" value="P:protein quality control for misfolded or incompletely synthesized proteins"/>
    <property type="evidence" value="ECO:0007669"/>
    <property type="project" value="TreeGrafter"/>
</dbReference>
<evidence type="ECO:0000256" key="4">
    <source>
        <dbReference type="ARBA" id="ARBA00022825"/>
    </source>
</evidence>
<dbReference type="EMBL" id="HBKQ01041612">
    <property type="protein sequence ID" value="CAE2265600.1"/>
    <property type="molecule type" value="Transcribed_RNA"/>
</dbReference>
<sequence>MIHSIFGRSGSASSRASSSLRRGLGMCRPSSARRGQSSSSFAPWWGSSSSSYAPPPSSPPPSPIASSLVPVVLESSPGGERSFDIFSRLLRERIICVHGEVTDHMASLVTAQLLFLEAEAPDRPIYMYINSPGGLVTAGMAMYDTMQYVRPEVHTICMGQAASMGSLLLAGGAKGCRFALPNSRIMLHQPRGGAQGMAADIDIQAREILRTRANLNNLYVHHTGQTLDEIERVMDRDFFMDVNQSIEFGVIDDVLDRRDKGEEAEEDGDGDGDGDGGEEGGKEEKKKG</sequence>
<dbReference type="Pfam" id="PF00574">
    <property type="entry name" value="CLP_protease"/>
    <property type="match status" value="1"/>
</dbReference>
<protein>
    <recommendedName>
        <fullName evidence="8">ATP-dependent Clp protease proteolytic subunit</fullName>
        <ecNumber evidence="7">3.4.21.92</ecNumber>
    </recommendedName>
</protein>
<evidence type="ECO:0000256" key="7">
    <source>
        <dbReference type="RuleBase" id="RU000549"/>
    </source>
</evidence>
<dbReference type="InterPro" id="IPR033135">
    <property type="entry name" value="ClpP_His_AS"/>
</dbReference>
<keyword evidence="4 7" id="KW-0720">Serine protease</keyword>
<feature type="compositionally biased region" description="Low complexity" evidence="9">
    <location>
        <begin position="7"/>
        <end position="47"/>
    </location>
</feature>
<dbReference type="PANTHER" id="PTHR10381:SF11">
    <property type="entry name" value="ATP-DEPENDENT CLP PROTEASE PROTEOLYTIC SUBUNIT, MITOCHONDRIAL"/>
    <property type="match status" value="1"/>
</dbReference>
<dbReference type="Gene3D" id="3.90.226.10">
    <property type="entry name" value="2-enoyl-CoA Hydratase, Chain A, domain 1"/>
    <property type="match status" value="1"/>
</dbReference>
<dbReference type="GO" id="GO:0009368">
    <property type="term" value="C:endopeptidase Clp complex"/>
    <property type="evidence" value="ECO:0007669"/>
    <property type="project" value="TreeGrafter"/>
</dbReference>
<keyword evidence="3 7" id="KW-0378">Hydrolase</keyword>
<dbReference type="PROSITE" id="PS00381">
    <property type="entry name" value="CLP_PROTEASE_SER"/>
    <property type="match status" value="1"/>
</dbReference>
<evidence type="ECO:0000313" key="10">
    <source>
        <dbReference type="EMBL" id="CAE2265600.1"/>
    </source>
</evidence>
<evidence type="ECO:0000256" key="8">
    <source>
        <dbReference type="RuleBase" id="RU003567"/>
    </source>
</evidence>
<dbReference type="NCBIfam" id="NF001368">
    <property type="entry name" value="PRK00277.1"/>
    <property type="match status" value="1"/>
</dbReference>
<dbReference type="CDD" id="cd07017">
    <property type="entry name" value="S14_ClpP_2"/>
    <property type="match status" value="1"/>
</dbReference>
<accession>A0A7S4N593</accession>
<dbReference type="EC" id="3.4.21.92" evidence="7"/>
<dbReference type="InterPro" id="IPR023562">
    <property type="entry name" value="ClpP/TepA"/>
</dbReference>
<evidence type="ECO:0000256" key="3">
    <source>
        <dbReference type="ARBA" id="ARBA00022801"/>
    </source>
</evidence>
<proteinExistence type="inferred from homology"/>
<evidence type="ECO:0000256" key="2">
    <source>
        <dbReference type="ARBA" id="ARBA00022670"/>
    </source>
</evidence>
<organism evidence="10">
    <name type="scientific">Odontella aurita</name>
    <dbReference type="NCBI Taxonomy" id="265563"/>
    <lineage>
        <taxon>Eukaryota</taxon>
        <taxon>Sar</taxon>
        <taxon>Stramenopiles</taxon>
        <taxon>Ochrophyta</taxon>
        <taxon>Bacillariophyta</taxon>
        <taxon>Mediophyceae</taxon>
        <taxon>Biddulphiophycidae</taxon>
        <taxon>Eupodiscales</taxon>
        <taxon>Odontellaceae</taxon>
        <taxon>Odontella</taxon>
    </lineage>
</organism>